<dbReference type="InterPro" id="IPR045857">
    <property type="entry name" value="O16G_dom_2"/>
</dbReference>
<reference evidence="4 7" key="1">
    <citation type="submission" date="2015-02" db="EMBL/GenBank/DDBJ databases">
        <title>Physiological reanalysis, assessment of diazotrophy, and genome sequences of multiple isolates of Streptomyces thermoautotrophicus.</title>
        <authorList>
            <person name="MacKellar D.C."/>
            <person name="Lieber L."/>
            <person name="Norman J."/>
            <person name="Bolger A."/>
            <person name="Tobin C."/>
            <person name="Murray J.W."/>
            <person name="Prell J."/>
        </authorList>
    </citation>
    <scope>NUCLEOTIDE SEQUENCE [LARGE SCALE GENOMIC DNA]</scope>
    <source>
        <strain evidence="4 7">UBT1</strain>
    </source>
</reference>
<evidence type="ECO:0000313" key="5">
    <source>
        <dbReference type="EMBL" id="KWX08781.1"/>
    </source>
</evidence>
<dbReference type="InterPro" id="IPR006047">
    <property type="entry name" value="GH13_cat_dom"/>
</dbReference>
<evidence type="ECO:0000259" key="3">
    <source>
        <dbReference type="SMART" id="SM00642"/>
    </source>
</evidence>
<evidence type="ECO:0000313" key="6">
    <source>
        <dbReference type="Proteomes" id="UP000070598"/>
    </source>
</evidence>
<dbReference type="PANTHER" id="PTHR10357">
    <property type="entry name" value="ALPHA-AMYLASE FAMILY MEMBER"/>
    <property type="match status" value="1"/>
</dbReference>
<comment type="similarity">
    <text evidence="1">Belongs to the glycosyl hydrolase 13 family.</text>
</comment>
<dbReference type="Proteomes" id="UP000070659">
    <property type="component" value="Unassembled WGS sequence"/>
</dbReference>
<evidence type="ECO:0000313" key="7">
    <source>
        <dbReference type="Proteomes" id="UP000070659"/>
    </source>
</evidence>
<dbReference type="SUPFAM" id="SSF51445">
    <property type="entry name" value="(Trans)glycosidases"/>
    <property type="match status" value="1"/>
</dbReference>
<proteinExistence type="inferred from homology"/>
<name>A0A132MQ86_9ACTN</name>
<dbReference type="AlphaFoldDB" id="A0A132MQ86"/>
<dbReference type="PATRIC" id="fig|1469144.8.peg.1746"/>
<comment type="caution">
    <text evidence="4">The sequence shown here is derived from an EMBL/GenBank/DDBJ whole genome shotgun (WGS) entry which is preliminary data.</text>
</comment>
<dbReference type="SMART" id="SM00642">
    <property type="entry name" value="Aamy"/>
    <property type="match status" value="1"/>
</dbReference>
<reference evidence="6" key="2">
    <citation type="submission" date="2015-02" db="EMBL/GenBank/DDBJ databases">
        <title>Physiological reanalysis, assessment of diazotrophy, and genome sequences of multiple isolates of Streptomyces thermoautotrophicus.</title>
        <authorList>
            <person name="MacKellar D.C."/>
            <person name="Lieber L."/>
            <person name="Norman J."/>
            <person name="Bolger A."/>
            <person name="Tobin C."/>
            <person name="Murray J.W."/>
            <person name="Friesen M."/>
            <person name="Prell J."/>
        </authorList>
    </citation>
    <scope>NUCLEOTIDE SEQUENCE [LARGE SCALE GENOMIC DNA]</scope>
    <source>
        <strain evidence="6">UBT1</strain>
    </source>
</reference>
<organism evidence="4 7">
    <name type="scientific">Carbonactinospora thermoautotrophica</name>
    <dbReference type="NCBI Taxonomy" id="1469144"/>
    <lineage>
        <taxon>Bacteria</taxon>
        <taxon>Bacillati</taxon>
        <taxon>Actinomycetota</taxon>
        <taxon>Actinomycetes</taxon>
        <taxon>Kitasatosporales</taxon>
        <taxon>Carbonactinosporaceae</taxon>
        <taxon>Carbonactinospora</taxon>
    </lineage>
</organism>
<dbReference type="FunFam" id="3.90.400.10:FF:000001">
    <property type="entry name" value="Maltase A3, isoform A"/>
    <property type="match status" value="1"/>
</dbReference>
<evidence type="ECO:0000313" key="4">
    <source>
        <dbReference type="EMBL" id="KWX00035.1"/>
    </source>
</evidence>
<dbReference type="Proteomes" id="UP000070598">
    <property type="component" value="Unassembled WGS sequence"/>
</dbReference>
<evidence type="ECO:0000256" key="1">
    <source>
        <dbReference type="ARBA" id="ARBA00008061"/>
    </source>
</evidence>
<dbReference type="CDD" id="cd11332">
    <property type="entry name" value="AmyAc_OligoGlu_TS"/>
    <property type="match status" value="1"/>
</dbReference>
<gene>
    <name evidence="4" type="ORF">TH66_13810</name>
    <name evidence="5" type="ORF">TR74_13420</name>
</gene>
<keyword evidence="2" id="KW-0325">Glycoprotein</keyword>
<sequence length="540" mass="61299">MTDEASRTARPWWRSAVFYEIYIRSFADGNGDGVGDLIGIRSRLPYLAELGVDAIWITPFYPSPMADGGYDVADYRGVDPLFGTLADFDRLVQDAHDLDIRVMIDIVPNHTSARHPWFQAALAAGPGSRERERYIFRPGRGPGGTLPPNDWKSVFGGPAWTRVTEPDGRPGEWYLHLFDRSQPDLNWRDPEVRREFESILRFWLDRGVDGFRIDVAHGLIKKPHLPDAGPVQHIEEDVDTDLPYWDEDEVHDIYREWRKILDSYPGDRMAIAEAWVTKPDRLALYLRRDELHQAFNFGYLLAPWRADRLRAEIDKSLAATAQVDATTTWVLSNHDVVRHVTRYGADDLALGERRARAALLLTLALPGSVYLYQGEELGLPEVTDLPVEVLQDPIWERSGHTRRGRDGCRVPIPWAGSVPPFGFGPDGSTRSWLPIPASWRDRTVEKQLKDPSSMLALYRTALRVRRTQPALGDGPLRWLDSPPNTLVFARDPGFVCTVNLGRDEVKLPEYGQLVLASAPVPQHDDEVWLPPDTAAWWRAR</sequence>
<dbReference type="EMBL" id="JYIJ01000018">
    <property type="protein sequence ID" value="KWX00035.1"/>
    <property type="molecule type" value="Genomic_DNA"/>
</dbReference>
<dbReference type="GO" id="GO:0009313">
    <property type="term" value="P:oligosaccharide catabolic process"/>
    <property type="evidence" value="ECO:0007669"/>
    <property type="project" value="TreeGrafter"/>
</dbReference>
<evidence type="ECO:0000256" key="2">
    <source>
        <dbReference type="ARBA" id="ARBA00023180"/>
    </source>
</evidence>
<dbReference type="RefSeq" id="WP_067070588.1">
    <property type="nucleotide sequence ID" value="NZ_JYIJ01000018.1"/>
</dbReference>
<dbReference type="Gene3D" id="3.90.400.10">
    <property type="entry name" value="Oligo-1,6-glucosidase, Domain 2"/>
    <property type="match status" value="1"/>
</dbReference>
<accession>A0A132MQ86</accession>
<dbReference type="GO" id="GO:0004556">
    <property type="term" value="F:alpha-amylase activity"/>
    <property type="evidence" value="ECO:0007669"/>
    <property type="project" value="TreeGrafter"/>
</dbReference>
<protein>
    <recommendedName>
        <fullName evidence="3">Glycosyl hydrolase family 13 catalytic domain-containing protein</fullName>
    </recommendedName>
</protein>
<dbReference type="EMBL" id="JYIK01000939">
    <property type="protein sequence ID" value="KWX08781.1"/>
    <property type="molecule type" value="Genomic_DNA"/>
</dbReference>
<dbReference type="Gene3D" id="3.20.20.80">
    <property type="entry name" value="Glycosidases"/>
    <property type="match status" value="1"/>
</dbReference>
<dbReference type="PANTHER" id="PTHR10357:SF179">
    <property type="entry name" value="NEUTRAL AND BASIC AMINO ACID TRANSPORT PROTEIN RBAT"/>
    <property type="match status" value="1"/>
</dbReference>
<dbReference type="Pfam" id="PF00128">
    <property type="entry name" value="Alpha-amylase"/>
    <property type="match status" value="1"/>
</dbReference>
<dbReference type="InterPro" id="IPR017853">
    <property type="entry name" value="GH"/>
</dbReference>
<feature type="domain" description="Glycosyl hydrolase family 13 catalytic" evidence="3">
    <location>
        <begin position="20"/>
        <end position="409"/>
    </location>
</feature>